<dbReference type="STRING" id="1121001.SAMN02745857_03278"/>
<accession>A0A1W1XX95</accession>
<feature type="region of interest" description="Disordered" evidence="1">
    <location>
        <begin position="31"/>
        <end position="51"/>
    </location>
</feature>
<dbReference type="AlphaFoldDB" id="A0A1W1XX95"/>
<keyword evidence="3" id="KW-1185">Reference proteome</keyword>
<dbReference type="RefSeq" id="WP_139798914.1">
    <property type="nucleotide sequence ID" value="NZ_FWXD01000022.1"/>
</dbReference>
<evidence type="ECO:0000313" key="2">
    <source>
        <dbReference type="EMBL" id="SMC28477.1"/>
    </source>
</evidence>
<name>A0A1W1XX95_9NEIS</name>
<dbReference type="OrthoDB" id="5666689at2"/>
<reference evidence="2 3" key="1">
    <citation type="submission" date="2017-04" db="EMBL/GenBank/DDBJ databases">
        <authorList>
            <person name="Afonso C.L."/>
            <person name="Miller P.J."/>
            <person name="Scott M.A."/>
            <person name="Spackman E."/>
            <person name="Goraichik I."/>
            <person name="Dimitrov K.M."/>
            <person name="Suarez D.L."/>
            <person name="Swayne D.E."/>
        </authorList>
    </citation>
    <scope>NUCLEOTIDE SEQUENCE [LARGE SCALE GENOMIC DNA]</scope>
    <source>
        <strain evidence="2 3">DSM 23236</strain>
    </source>
</reference>
<evidence type="ECO:0000313" key="3">
    <source>
        <dbReference type="Proteomes" id="UP000192761"/>
    </source>
</evidence>
<feature type="region of interest" description="Disordered" evidence="1">
    <location>
        <begin position="279"/>
        <end position="303"/>
    </location>
</feature>
<evidence type="ECO:0000256" key="1">
    <source>
        <dbReference type="SAM" id="MobiDB-lite"/>
    </source>
</evidence>
<sequence>MRIIAAFLSLLDIMGNVNPLGSVSNPGWLDKGTTTLTRSRSPDPVGSSNSTLDEAKQYAQRALDSLRRASNWVDRNKVIVELLGPQSFTAGVGCGMLKGVAEGVYELGKLFTMLALAEYYEMRHSPDFWVRMRARITLATSPLGTLPLLAGQIFDLDALCAAAYQERQQLFDSVKALVSQPELLGKVIKQGTADKFNAYMAYMQRGDLSGKFQGGVLFGGVLLDILLVIDGVTAVAKAAVAIPRLMRAVNDLARLGMRAGRGADEATAAAAAMVATPPKVPPAPKMPQAGLPPPKVPPKAPDPVPVDRSLLPGGDKFIGPVTPVDKARIWQGEGAYPGVDDYSLVTLPKGTKVVGSVPGQSPYYTTLEGFAGTDGTAADFYKQLQIGPNLSNPAYPPYRSGVTIYEVTAESAPAASGISLANPQFGPGGAPQLFIPDYQGTLTPLYSIPFKAP</sequence>
<gene>
    <name evidence="2" type="ORF">SAMN02745857_03278</name>
</gene>
<protein>
    <submittedName>
        <fullName evidence="2">Uncharacterized protein</fullName>
    </submittedName>
</protein>
<dbReference type="EMBL" id="FWXD01000022">
    <property type="protein sequence ID" value="SMC28477.1"/>
    <property type="molecule type" value="Genomic_DNA"/>
</dbReference>
<dbReference type="Proteomes" id="UP000192761">
    <property type="component" value="Unassembled WGS sequence"/>
</dbReference>
<organism evidence="2 3">
    <name type="scientific">Andreprevotia lacus DSM 23236</name>
    <dbReference type="NCBI Taxonomy" id="1121001"/>
    <lineage>
        <taxon>Bacteria</taxon>
        <taxon>Pseudomonadati</taxon>
        <taxon>Pseudomonadota</taxon>
        <taxon>Betaproteobacteria</taxon>
        <taxon>Neisseriales</taxon>
        <taxon>Chitinibacteraceae</taxon>
        <taxon>Andreprevotia</taxon>
    </lineage>
</organism>
<proteinExistence type="predicted"/>